<organism evidence="1 2">
    <name type="scientific">Phycicoccus sonneratiae</name>
    <dbReference type="NCBI Taxonomy" id="2807628"/>
    <lineage>
        <taxon>Bacteria</taxon>
        <taxon>Bacillati</taxon>
        <taxon>Actinomycetota</taxon>
        <taxon>Actinomycetes</taxon>
        <taxon>Micrococcales</taxon>
        <taxon>Intrasporangiaceae</taxon>
        <taxon>Phycicoccus</taxon>
    </lineage>
</organism>
<reference evidence="1" key="1">
    <citation type="submission" date="2021-02" db="EMBL/GenBank/DDBJ databases">
        <title>Phycicoccus sp. MQZ13P-5T, whole genome shotgun sequence.</title>
        <authorList>
            <person name="Tuo L."/>
        </authorList>
    </citation>
    <scope>NUCLEOTIDE SEQUENCE</scope>
    <source>
        <strain evidence="1">MQZ13P-5</strain>
    </source>
</reference>
<sequence length="341" mass="36014">METGRGDGAAASGVGPDALPADLVWHYTDGPGLLAILSTHTLWATAASFLNDREEVVLGGRMVVDRVLELAGERDGPMAADLAEKVRESTERGEGPGAGSAFVLSASRSPDSLAMWRLYGGARESYAIGLDPTAPLAALAHRELDVAWGIGEGVYLRHQGWRPVRYDRGEQLELVDAALAMLGDLAGGFGPDLFDREPGVEPGAAPSPELRAHLEAHLEPFLEALHEVLLLVKHPGFVDERETRYSAMLITRPGEDALRAEAALLSYRASAYGIAPYLRLTGAGPESPDALVVTAPAPLPVRAVALSPSPNGPEATASVRQLLLANGYDVPVGRSAIPFRG</sequence>
<keyword evidence="2" id="KW-1185">Reference proteome</keyword>
<comment type="caution">
    <text evidence="1">The sequence shown here is derived from an EMBL/GenBank/DDBJ whole genome shotgun (WGS) entry which is preliminary data.</text>
</comment>
<evidence type="ECO:0000313" key="1">
    <source>
        <dbReference type="EMBL" id="MBM6402285.1"/>
    </source>
</evidence>
<evidence type="ECO:0008006" key="3">
    <source>
        <dbReference type="Google" id="ProtNLM"/>
    </source>
</evidence>
<name>A0ABS2CR28_9MICO</name>
<accession>A0ABS2CR28</accession>
<gene>
    <name evidence="1" type="ORF">JQN70_17955</name>
</gene>
<dbReference type="RefSeq" id="WP_204132755.1">
    <property type="nucleotide sequence ID" value="NZ_JAFDVD010000023.1"/>
</dbReference>
<dbReference type="EMBL" id="JAFDVD010000023">
    <property type="protein sequence ID" value="MBM6402285.1"/>
    <property type="molecule type" value="Genomic_DNA"/>
</dbReference>
<dbReference type="Proteomes" id="UP001430172">
    <property type="component" value="Unassembled WGS sequence"/>
</dbReference>
<protein>
    <recommendedName>
        <fullName evidence="3">DUF2971 domain-containing protein</fullName>
    </recommendedName>
</protein>
<proteinExistence type="predicted"/>
<evidence type="ECO:0000313" key="2">
    <source>
        <dbReference type="Proteomes" id="UP001430172"/>
    </source>
</evidence>